<dbReference type="PANTHER" id="PTHR32108:SF9">
    <property type="entry name" value="REVERSE TRANSCRIPTASE RNASE H-LIKE DOMAIN-CONTAINING PROTEIN"/>
    <property type="match status" value="1"/>
</dbReference>
<evidence type="ECO:0000313" key="3">
    <source>
        <dbReference type="Proteomes" id="UP000233551"/>
    </source>
</evidence>
<accession>A0A2I0L253</accession>
<feature type="compositionally biased region" description="Basic and acidic residues" evidence="1">
    <location>
        <begin position="40"/>
        <end position="53"/>
    </location>
</feature>
<evidence type="ECO:0000256" key="1">
    <source>
        <dbReference type="SAM" id="MobiDB-lite"/>
    </source>
</evidence>
<feature type="compositionally biased region" description="Low complexity" evidence="1">
    <location>
        <begin position="107"/>
        <end position="127"/>
    </location>
</feature>
<feature type="compositionally biased region" description="Low complexity" evidence="1">
    <location>
        <begin position="86"/>
        <end position="99"/>
    </location>
</feature>
<feature type="region of interest" description="Disordered" evidence="1">
    <location>
        <begin position="40"/>
        <end position="71"/>
    </location>
</feature>
<dbReference type="PANTHER" id="PTHR32108">
    <property type="entry name" value="DNA-DIRECTED RNA POLYMERASE SUBUNIT ALPHA"/>
    <property type="match status" value="1"/>
</dbReference>
<protein>
    <submittedName>
        <fullName evidence="2">Uncharacterized protein</fullName>
    </submittedName>
</protein>
<keyword evidence="3" id="KW-1185">Reference proteome</keyword>
<feature type="region of interest" description="Disordered" evidence="1">
    <location>
        <begin position="84"/>
        <end position="134"/>
    </location>
</feature>
<gene>
    <name evidence="2" type="ORF">CRG98_004805</name>
</gene>
<comment type="caution">
    <text evidence="2">The sequence shown here is derived from an EMBL/GenBank/DDBJ whole genome shotgun (WGS) entry which is preliminary data.</text>
</comment>
<organism evidence="2 3">
    <name type="scientific">Punica granatum</name>
    <name type="common">Pomegranate</name>
    <dbReference type="NCBI Taxonomy" id="22663"/>
    <lineage>
        <taxon>Eukaryota</taxon>
        <taxon>Viridiplantae</taxon>
        <taxon>Streptophyta</taxon>
        <taxon>Embryophyta</taxon>
        <taxon>Tracheophyta</taxon>
        <taxon>Spermatophyta</taxon>
        <taxon>Magnoliopsida</taxon>
        <taxon>eudicotyledons</taxon>
        <taxon>Gunneridae</taxon>
        <taxon>Pentapetalae</taxon>
        <taxon>rosids</taxon>
        <taxon>malvids</taxon>
        <taxon>Myrtales</taxon>
        <taxon>Lythraceae</taxon>
        <taxon>Punica</taxon>
    </lineage>
</organism>
<proteinExistence type="predicted"/>
<name>A0A2I0L253_PUNGR</name>
<dbReference type="Proteomes" id="UP000233551">
    <property type="component" value="Unassembled WGS sequence"/>
</dbReference>
<evidence type="ECO:0000313" key="2">
    <source>
        <dbReference type="EMBL" id="PKI74787.1"/>
    </source>
</evidence>
<reference evidence="2 3" key="1">
    <citation type="submission" date="2017-11" db="EMBL/GenBank/DDBJ databases">
        <title>De-novo sequencing of pomegranate (Punica granatum L.) genome.</title>
        <authorList>
            <person name="Akparov Z."/>
            <person name="Amiraslanov A."/>
            <person name="Hajiyeva S."/>
            <person name="Abbasov M."/>
            <person name="Kaur K."/>
            <person name="Hamwieh A."/>
            <person name="Solovyev V."/>
            <person name="Salamov A."/>
            <person name="Braich B."/>
            <person name="Kosarev P."/>
            <person name="Mahmoud A."/>
            <person name="Hajiyev E."/>
            <person name="Babayeva S."/>
            <person name="Izzatullayeva V."/>
            <person name="Mammadov A."/>
            <person name="Mammadov A."/>
            <person name="Sharifova S."/>
            <person name="Ojaghi J."/>
            <person name="Eynullazada K."/>
            <person name="Bayramov B."/>
            <person name="Abdulazimova A."/>
            <person name="Shahmuradov I."/>
        </authorList>
    </citation>
    <scope>NUCLEOTIDE SEQUENCE [LARGE SCALE GENOMIC DNA]</scope>
    <source>
        <strain evidence="3">cv. AG2017</strain>
        <tissue evidence="2">Leaf</tissue>
    </source>
</reference>
<dbReference type="AlphaFoldDB" id="A0A2I0L253"/>
<sequence>MFHGTLKGAYYFHLMGHKSSFSEMIMTGKQVDLGIKLGRIEGPTKKGEGESSRKTASAATPTGGRRSKEASVNAVNAGHNAPQQYSMSFTSAPSTTPAYAPLPSPYPSQHSAQPAPAPQGQQGGATQTRQRKQFTPMSAALSHIYQQLITGKQIQPIAPNSGFDPTIQDRSWHYEYHSGAPGHNTDNCWKLREKIQQMIDEKKLVFNAARPPNVQANPFPDHGSSSGPTINMINVCTIREYEAD</sequence>
<dbReference type="EMBL" id="PGOL01000193">
    <property type="protein sequence ID" value="PKI74787.1"/>
    <property type="molecule type" value="Genomic_DNA"/>
</dbReference>